<protein>
    <recommendedName>
        <fullName evidence="3">Transposase</fullName>
    </recommendedName>
</protein>
<name>A0A9Q0XRP0_9SAUR</name>
<organism evidence="1 2">
    <name type="scientific">Phrynocephalus forsythii</name>
    <dbReference type="NCBI Taxonomy" id="171643"/>
    <lineage>
        <taxon>Eukaryota</taxon>
        <taxon>Metazoa</taxon>
        <taxon>Chordata</taxon>
        <taxon>Craniata</taxon>
        <taxon>Vertebrata</taxon>
        <taxon>Euteleostomi</taxon>
        <taxon>Lepidosauria</taxon>
        <taxon>Squamata</taxon>
        <taxon>Bifurcata</taxon>
        <taxon>Unidentata</taxon>
        <taxon>Episquamata</taxon>
        <taxon>Toxicofera</taxon>
        <taxon>Iguania</taxon>
        <taxon>Acrodonta</taxon>
        <taxon>Agamidae</taxon>
        <taxon>Agaminae</taxon>
        <taxon>Phrynocephalus</taxon>
    </lineage>
</organism>
<evidence type="ECO:0008006" key="3">
    <source>
        <dbReference type="Google" id="ProtNLM"/>
    </source>
</evidence>
<dbReference type="Gene3D" id="3.30.420.10">
    <property type="entry name" value="Ribonuclease H-like superfamily/Ribonuclease H"/>
    <property type="match status" value="1"/>
</dbReference>
<dbReference type="OrthoDB" id="9864761at2759"/>
<evidence type="ECO:0000313" key="1">
    <source>
        <dbReference type="EMBL" id="KAJ7324578.1"/>
    </source>
</evidence>
<gene>
    <name evidence="1" type="ORF">JRQ81_017598</name>
</gene>
<evidence type="ECO:0000313" key="2">
    <source>
        <dbReference type="Proteomes" id="UP001142489"/>
    </source>
</evidence>
<dbReference type="GO" id="GO:0003676">
    <property type="term" value="F:nucleic acid binding"/>
    <property type="evidence" value="ECO:0007669"/>
    <property type="project" value="InterPro"/>
</dbReference>
<dbReference type="EMBL" id="JAPFRF010000008">
    <property type="protein sequence ID" value="KAJ7324578.1"/>
    <property type="molecule type" value="Genomic_DNA"/>
</dbReference>
<sequence length="101" mass="11210">MLSAGVGPLCFIKSRVNAAIYREILEHCMLPSADKLYGDADFIFKQDLGPVCTAKTWFSDHRITVLDWPANSPDLNSIAKRNMGDMRLNKAVELKAPIEAS</sequence>
<comment type="caution">
    <text evidence="1">The sequence shown here is derived from an EMBL/GenBank/DDBJ whole genome shotgun (WGS) entry which is preliminary data.</text>
</comment>
<accession>A0A9Q0XRP0</accession>
<dbReference type="AlphaFoldDB" id="A0A9Q0XRP0"/>
<dbReference type="Proteomes" id="UP001142489">
    <property type="component" value="Unassembled WGS sequence"/>
</dbReference>
<dbReference type="InterPro" id="IPR036397">
    <property type="entry name" value="RNaseH_sf"/>
</dbReference>
<proteinExistence type="predicted"/>
<reference evidence="1" key="1">
    <citation type="journal article" date="2023" name="DNA Res.">
        <title>Chromosome-level genome assembly of Phrynocephalus forsythii using third-generation DNA sequencing and Hi-C analysis.</title>
        <authorList>
            <person name="Qi Y."/>
            <person name="Zhao W."/>
            <person name="Zhao Y."/>
            <person name="Niu C."/>
            <person name="Cao S."/>
            <person name="Zhang Y."/>
        </authorList>
    </citation>
    <scope>NUCLEOTIDE SEQUENCE</scope>
    <source>
        <tissue evidence="1">Muscle</tissue>
    </source>
</reference>
<keyword evidence="2" id="KW-1185">Reference proteome</keyword>